<dbReference type="EMBL" id="LXQE01000181">
    <property type="protein sequence ID" value="RCJ30866.1"/>
    <property type="molecule type" value="Genomic_DNA"/>
</dbReference>
<name>A0A367R318_NOSPU</name>
<dbReference type="Proteomes" id="UP000252085">
    <property type="component" value="Unassembled WGS sequence"/>
</dbReference>
<evidence type="ECO:0000313" key="2">
    <source>
        <dbReference type="EMBL" id="RCJ30866.1"/>
    </source>
</evidence>
<dbReference type="GO" id="GO:0005737">
    <property type="term" value="C:cytoplasm"/>
    <property type="evidence" value="ECO:0007669"/>
    <property type="project" value="TreeGrafter"/>
</dbReference>
<dbReference type="AlphaFoldDB" id="A0A367R318"/>
<evidence type="ECO:0000259" key="1">
    <source>
        <dbReference type="PROSITE" id="PS51186"/>
    </source>
</evidence>
<gene>
    <name evidence="2" type="ORF">A6769_32355</name>
</gene>
<proteinExistence type="predicted"/>
<sequence length="186" mass="21210">MSNDFSLSSFPQLETERLLLRETSLQDAEATFAVLSNPSVTQFHDLDTFTSIKEAIALIERRAKRFEVGNGIRWGIVHKQDNILIGSCGFTWNPQEHAAEVGYELASTFWRQGIMTEAVDTILQFGFQKMGLRFVAAQVMLENIASKKLLEKLGFHSQGVKKQYGFFKGQYHDLEQFLLKNKKLSE</sequence>
<organism evidence="2 3">
    <name type="scientific">Nostoc punctiforme NIES-2108</name>
    <dbReference type="NCBI Taxonomy" id="1356359"/>
    <lineage>
        <taxon>Bacteria</taxon>
        <taxon>Bacillati</taxon>
        <taxon>Cyanobacteriota</taxon>
        <taxon>Cyanophyceae</taxon>
        <taxon>Nostocales</taxon>
        <taxon>Nostocaceae</taxon>
        <taxon>Nostoc</taxon>
    </lineage>
</organism>
<feature type="domain" description="N-acetyltransferase" evidence="1">
    <location>
        <begin position="18"/>
        <end position="185"/>
    </location>
</feature>
<dbReference type="PANTHER" id="PTHR43792">
    <property type="entry name" value="GNAT FAMILY, PUTATIVE (AFU_ORTHOLOGUE AFUA_3G00765)-RELATED-RELATED"/>
    <property type="match status" value="1"/>
</dbReference>
<dbReference type="PROSITE" id="PS51186">
    <property type="entry name" value="GNAT"/>
    <property type="match status" value="1"/>
</dbReference>
<accession>A0A367R318</accession>
<dbReference type="GO" id="GO:0008999">
    <property type="term" value="F:protein-N-terminal-alanine acetyltransferase activity"/>
    <property type="evidence" value="ECO:0007669"/>
    <property type="project" value="TreeGrafter"/>
</dbReference>
<dbReference type="InterPro" id="IPR051531">
    <property type="entry name" value="N-acetyltransferase"/>
</dbReference>
<reference evidence="2 3" key="1">
    <citation type="submission" date="2016-04" db="EMBL/GenBank/DDBJ databases">
        <authorList>
            <person name="Evans L.H."/>
            <person name="Alamgir A."/>
            <person name="Owens N."/>
            <person name="Weber N.D."/>
            <person name="Virtaneva K."/>
            <person name="Barbian K."/>
            <person name="Babar A."/>
            <person name="Rosenke K."/>
        </authorList>
    </citation>
    <scope>NUCLEOTIDE SEQUENCE [LARGE SCALE GENOMIC DNA]</scope>
    <source>
        <strain evidence="2">NIES-2108</strain>
    </source>
</reference>
<keyword evidence="2" id="KW-0808">Transferase</keyword>
<dbReference type="Gene3D" id="3.40.630.30">
    <property type="match status" value="1"/>
</dbReference>
<protein>
    <submittedName>
        <fullName evidence="2">Acetyltransferase</fullName>
    </submittedName>
</protein>
<dbReference type="Pfam" id="PF13302">
    <property type="entry name" value="Acetyltransf_3"/>
    <property type="match status" value="1"/>
</dbReference>
<dbReference type="SUPFAM" id="SSF55729">
    <property type="entry name" value="Acyl-CoA N-acyltransferases (Nat)"/>
    <property type="match status" value="1"/>
</dbReference>
<evidence type="ECO:0000313" key="3">
    <source>
        <dbReference type="Proteomes" id="UP000252085"/>
    </source>
</evidence>
<dbReference type="InterPro" id="IPR000182">
    <property type="entry name" value="GNAT_dom"/>
</dbReference>
<dbReference type="PANTHER" id="PTHR43792:SF9">
    <property type="entry name" value="RIBOSOMAL-PROTEIN-ALANINE ACETYLTRANSFERASE"/>
    <property type="match status" value="1"/>
</dbReference>
<dbReference type="InterPro" id="IPR016181">
    <property type="entry name" value="Acyl_CoA_acyltransferase"/>
</dbReference>
<comment type="caution">
    <text evidence="2">The sequence shown here is derived from an EMBL/GenBank/DDBJ whole genome shotgun (WGS) entry which is preliminary data.</text>
</comment>